<dbReference type="EMBL" id="LLXL01000528">
    <property type="protein sequence ID" value="PKK71352.1"/>
    <property type="molecule type" value="Genomic_DNA"/>
</dbReference>
<comment type="caution">
    <text evidence="1">The sequence shown here is derived from an EMBL/GenBank/DDBJ whole genome shotgun (WGS) entry which is preliminary data.</text>
</comment>
<sequence length="135" mass="15943">MSKKKTLLLLTTVYRRWVRQGDLVLEICERQSGSCKGLIVIFYLNILPKFQRQNSKEKPTTSQEALIIRKNLFERNIGYQLPFKIRLKGNFKKVDFLRVHESKQFLLRRELRVWVVVEEITSSDEIHSSCSDELG</sequence>
<gene>
    <name evidence="1" type="ORF">RhiirC2_711204</name>
</gene>
<reference evidence="1 2" key="1">
    <citation type="submission" date="2016-04" db="EMBL/GenBank/DDBJ databases">
        <title>Genome analyses suggest a sexual origin of heterokaryosis in a supposedly ancient asexual fungus.</title>
        <authorList>
            <person name="Ropars J."/>
            <person name="Sedzielewska K."/>
            <person name="Noel J."/>
            <person name="Charron P."/>
            <person name="Farinelli L."/>
            <person name="Marton T."/>
            <person name="Kruger M."/>
            <person name="Pelin A."/>
            <person name="Brachmann A."/>
            <person name="Corradi N."/>
        </authorList>
    </citation>
    <scope>NUCLEOTIDE SEQUENCE [LARGE SCALE GENOMIC DNA]</scope>
    <source>
        <strain evidence="1 2">C2</strain>
    </source>
</reference>
<name>A0A2N1NBT2_9GLOM</name>
<evidence type="ECO:0000313" key="1">
    <source>
        <dbReference type="EMBL" id="PKK71352.1"/>
    </source>
</evidence>
<dbReference type="Proteomes" id="UP000233469">
    <property type="component" value="Unassembled WGS sequence"/>
</dbReference>
<organism evidence="1 2">
    <name type="scientific">Rhizophagus irregularis</name>
    <dbReference type="NCBI Taxonomy" id="588596"/>
    <lineage>
        <taxon>Eukaryota</taxon>
        <taxon>Fungi</taxon>
        <taxon>Fungi incertae sedis</taxon>
        <taxon>Mucoromycota</taxon>
        <taxon>Glomeromycotina</taxon>
        <taxon>Glomeromycetes</taxon>
        <taxon>Glomerales</taxon>
        <taxon>Glomeraceae</taxon>
        <taxon>Rhizophagus</taxon>
    </lineage>
</organism>
<proteinExistence type="predicted"/>
<evidence type="ECO:0000313" key="2">
    <source>
        <dbReference type="Proteomes" id="UP000233469"/>
    </source>
</evidence>
<reference evidence="1 2" key="2">
    <citation type="submission" date="2017-10" db="EMBL/GenBank/DDBJ databases">
        <title>Extensive intraspecific genome diversity in a model arbuscular mycorrhizal fungus.</title>
        <authorList>
            <person name="Chen E.C.H."/>
            <person name="Morin E."/>
            <person name="Baudet D."/>
            <person name="Noel J."/>
            <person name="Ndikumana S."/>
            <person name="Charron P."/>
            <person name="St-Onge C."/>
            <person name="Giorgi J."/>
            <person name="Grigoriev I.V."/>
            <person name="Roux C."/>
            <person name="Martin F.M."/>
            <person name="Corradi N."/>
        </authorList>
    </citation>
    <scope>NUCLEOTIDE SEQUENCE [LARGE SCALE GENOMIC DNA]</scope>
    <source>
        <strain evidence="1 2">C2</strain>
    </source>
</reference>
<accession>A0A2N1NBT2</accession>
<protein>
    <submittedName>
        <fullName evidence="1">Uncharacterized protein</fullName>
    </submittedName>
</protein>
<dbReference type="AlphaFoldDB" id="A0A2N1NBT2"/>